<keyword evidence="3" id="KW-1185">Reference proteome</keyword>
<evidence type="ECO:0000256" key="1">
    <source>
        <dbReference type="SAM" id="MobiDB-lite"/>
    </source>
</evidence>
<proteinExistence type="predicted"/>
<dbReference type="WBParaSite" id="BPAG_0000198701-mRNA-1">
    <property type="protein sequence ID" value="BPAG_0000198701-mRNA-1"/>
    <property type="gene ID" value="BPAG_0000198701"/>
</dbReference>
<evidence type="ECO:0000313" key="3">
    <source>
        <dbReference type="Proteomes" id="UP000278627"/>
    </source>
</evidence>
<dbReference type="EMBL" id="UZAD01000209">
    <property type="protein sequence ID" value="VDN83143.1"/>
    <property type="molecule type" value="Genomic_DNA"/>
</dbReference>
<reference evidence="2 3" key="2">
    <citation type="submission" date="2018-11" db="EMBL/GenBank/DDBJ databases">
        <authorList>
            <consortium name="Pathogen Informatics"/>
        </authorList>
    </citation>
    <scope>NUCLEOTIDE SEQUENCE [LARGE SCALE GENOMIC DNA]</scope>
</reference>
<accession>A0A0N4T1E2</accession>
<evidence type="ECO:0000313" key="2">
    <source>
        <dbReference type="EMBL" id="VDN83143.1"/>
    </source>
</evidence>
<gene>
    <name evidence="2" type="ORF">BPAG_LOCUS1957</name>
</gene>
<organism evidence="4">
    <name type="scientific">Brugia pahangi</name>
    <name type="common">Filarial nematode worm</name>
    <dbReference type="NCBI Taxonomy" id="6280"/>
    <lineage>
        <taxon>Eukaryota</taxon>
        <taxon>Metazoa</taxon>
        <taxon>Ecdysozoa</taxon>
        <taxon>Nematoda</taxon>
        <taxon>Chromadorea</taxon>
        <taxon>Rhabditida</taxon>
        <taxon>Spirurina</taxon>
        <taxon>Spiruromorpha</taxon>
        <taxon>Filarioidea</taxon>
        <taxon>Onchocercidae</taxon>
        <taxon>Brugia</taxon>
    </lineage>
</organism>
<dbReference type="AlphaFoldDB" id="A0A0N4T1E2"/>
<protein>
    <submittedName>
        <fullName evidence="2 4">Uncharacterized protein</fullName>
    </submittedName>
</protein>
<reference evidence="4" key="1">
    <citation type="submission" date="2017-02" db="UniProtKB">
        <authorList>
            <consortium name="WormBaseParasite"/>
        </authorList>
    </citation>
    <scope>IDENTIFICATION</scope>
</reference>
<evidence type="ECO:0000313" key="4">
    <source>
        <dbReference type="WBParaSite" id="BPAG_0000198701-mRNA-1"/>
    </source>
</evidence>
<name>A0A0N4T1E2_BRUPA</name>
<sequence length="63" mass="7199">MVNRETLLIANGGTSSSGELRKEKERNLWRRDSAQTIYHPPFSTSTPLPCSASVLHTFLKRRR</sequence>
<feature type="region of interest" description="Disordered" evidence="1">
    <location>
        <begin position="1"/>
        <end position="26"/>
    </location>
</feature>
<dbReference type="Proteomes" id="UP000278627">
    <property type="component" value="Unassembled WGS sequence"/>
</dbReference>